<dbReference type="EMBL" id="BPLQ01000453">
    <property type="protein sequence ID" value="GIX71506.1"/>
    <property type="molecule type" value="Genomic_DNA"/>
</dbReference>
<name>A0AAV4MGH7_9ARAC</name>
<gene>
    <name evidence="1" type="ORF">CDAR_196211</name>
</gene>
<evidence type="ECO:0000313" key="2">
    <source>
        <dbReference type="Proteomes" id="UP001054837"/>
    </source>
</evidence>
<protein>
    <submittedName>
        <fullName evidence="1">Uncharacterized protein</fullName>
    </submittedName>
</protein>
<dbReference type="AlphaFoldDB" id="A0AAV4MGH7"/>
<evidence type="ECO:0000313" key="1">
    <source>
        <dbReference type="EMBL" id="GIX71506.1"/>
    </source>
</evidence>
<accession>A0AAV4MGH7</accession>
<reference evidence="1 2" key="1">
    <citation type="submission" date="2021-06" db="EMBL/GenBank/DDBJ databases">
        <title>Caerostris darwini draft genome.</title>
        <authorList>
            <person name="Kono N."/>
            <person name="Arakawa K."/>
        </authorList>
    </citation>
    <scope>NUCLEOTIDE SEQUENCE [LARGE SCALE GENOMIC DNA]</scope>
</reference>
<comment type="caution">
    <text evidence="1">The sequence shown here is derived from an EMBL/GenBank/DDBJ whole genome shotgun (WGS) entry which is preliminary data.</text>
</comment>
<proteinExistence type="predicted"/>
<organism evidence="1 2">
    <name type="scientific">Caerostris darwini</name>
    <dbReference type="NCBI Taxonomy" id="1538125"/>
    <lineage>
        <taxon>Eukaryota</taxon>
        <taxon>Metazoa</taxon>
        <taxon>Ecdysozoa</taxon>
        <taxon>Arthropoda</taxon>
        <taxon>Chelicerata</taxon>
        <taxon>Arachnida</taxon>
        <taxon>Araneae</taxon>
        <taxon>Araneomorphae</taxon>
        <taxon>Entelegynae</taxon>
        <taxon>Araneoidea</taxon>
        <taxon>Araneidae</taxon>
        <taxon>Caerostris</taxon>
    </lineage>
</organism>
<keyword evidence="2" id="KW-1185">Reference proteome</keyword>
<sequence>MTGGQSNDSIPWPRFPAPVIRTWDLLPHWGNACLDIGTLHQTQLAPVTPAPLSLGDVILPALLTSARWIWRALFARWMRTITLWTLQEL</sequence>
<dbReference type="Proteomes" id="UP001054837">
    <property type="component" value="Unassembled WGS sequence"/>
</dbReference>